<keyword evidence="7" id="KW-0132">Cell division</keyword>
<dbReference type="PROSITE" id="PS01348">
    <property type="entry name" value="MRAY_2"/>
    <property type="match status" value="1"/>
</dbReference>
<keyword evidence="7 9" id="KW-0460">Magnesium</keyword>
<dbReference type="HAMAP" id="MF_00038">
    <property type="entry name" value="MraY"/>
    <property type="match status" value="1"/>
</dbReference>
<dbReference type="GO" id="GO:0005886">
    <property type="term" value="C:plasma membrane"/>
    <property type="evidence" value="ECO:0007669"/>
    <property type="project" value="UniProtKB-SubCell"/>
</dbReference>
<dbReference type="NCBIfam" id="TIGR00445">
    <property type="entry name" value="mraY"/>
    <property type="match status" value="1"/>
</dbReference>
<dbReference type="PROSITE" id="PS01347">
    <property type="entry name" value="MRAY_1"/>
    <property type="match status" value="1"/>
</dbReference>
<comment type="caution">
    <text evidence="10">The sequence shown here is derived from an EMBL/GenBank/DDBJ whole genome shotgun (WGS) entry which is preliminary data.</text>
</comment>
<proteinExistence type="inferred from homology"/>
<comment type="catalytic activity">
    <reaction evidence="7">
        <text>UDP-N-acetyl-alpha-D-muramoyl-L-alanyl-gamma-D-glutamyl-meso-2,6-diaminopimeloyl-D-alanyl-D-alanine + di-trans,octa-cis-undecaprenyl phosphate = di-trans,octa-cis-undecaprenyl diphospho-N-acetyl-alpha-D-muramoyl-L-alanyl-D-glutamyl-meso-2,6-diaminopimeloyl-D-alanyl-D-alanine + UMP</text>
        <dbReference type="Rhea" id="RHEA:28386"/>
        <dbReference type="ChEBI" id="CHEBI:57865"/>
        <dbReference type="ChEBI" id="CHEBI:60392"/>
        <dbReference type="ChEBI" id="CHEBI:61386"/>
        <dbReference type="ChEBI" id="CHEBI:61387"/>
        <dbReference type="EC" id="2.7.8.13"/>
    </reaction>
</comment>
<dbReference type="GO" id="GO:0051301">
    <property type="term" value="P:cell division"/>
    <property type="evidence" value="ECO:0007669"/>
    <property type="project" value="UniProtKB-KW"/>
</dbReference>
<gene>
    <name evidence="7 10" type="primary">mraY</name>
    <name evidence="10" type="ORF">QQ91_0002990</name>
</gene>
<dbReference type="AlphaFoldDB" id="A0ABD4SZ95"/>
<name>A0ABD4SZ95_9CYAN</name>
<feature type="transmembrane region" description="Helical" evidence="7">
    <location>
        <begin position="44"/>
        <end position="66"/>
    </location>
</feature>
<comment type="subcellular location">
    <subcellularLocation>
        <location evidence="7">Cell membrane</location>
        <topology evidence="7">Multi-pass membrane protein</topology>
    </subcellularLocation>
    <subcellularLocation>
        <location evidence="1">Membrane</location>
        <topology evidence="1">Multi-pass membrane protein</topology>
    </subcellularLocation>
</comment>
<evidence type="ECO:0000256" key="6">
    <source>
        <dbReference type="ARBA" id="ARBA00023136"/>
    </source>
</evidence>
<sequence>MQVSEQAPLISGKGLYVGLCLGLLAITVGADALSGRFLTPLTSITLPFVVTALVTSILGLWVVPLLKQLKAGQVIREDGPQQHLQKAGTPTMGGVFFIPVGLGMSIVLCAVGVGKVTPNLIASGLLTLTLGGLGWVDDLQVLLKKSNRGISAKLRLGIEIVSGGAFTAWLLWSQPAIATVQLPFGLSLSLGIFFALLAIFVVAAESNAVNLTDGMDGLAAGTAAIAFLGLALIVAPTDPDLQIFCACLGGGCLGFLSHNHNPARVFMGDTGSLALGAGLAAVGLTSNNLWALLILSGLFLAESVSVIAQVLFYKATKDSNGVGQRLLKMAPLHHHYELSGWPETKVVGVFYLVGLGLAAFSVGLDQLR</sequence>
<keyword evidence="7" id="KW-0133">Cell shape</keyword>
<feature type="transmembrane region" description="Helical" evidence="7">
    <location>
        <begin position="120"/>
        <end position="142"/>
    </location>
</feature>
<evidence type="ECO:0000313" key="11">
    <source>
        <dbReference type="Proteomes" id="UP000031561"/>
    </source>
</evidence>
<feature type="transmembrane region" description="Helical" evidence="7">
    <location>
        <begin position="346"/>
        <end position="364"/>
    </location>
</feature>
<keyword evidence="5 7" id="KW-1133">Transmembrane helix</keyword>
<keyword evidence="7" id="KW-0961">Cell wall biogenesis/degradation</keyword>
<dbReference type="InterPro" id="IPR003524">
    <property type="entry name" value="PNAcMuramoyl-5peptid_Trfase"/>
</dbReference>
<reference evidence="10 11" key="1">
    <citation type="journal article" date="2015" name="Genome Announc.">
        <title>Draft Genome Sequence of Filamentous Marine Cyanobacterium Lyngbya confervoides Strain BDU141951.</title>
        <authorList>
            <person name="Chandrababunaidu M.M."/>
            <person name="Sen D."/>
            <person name="Tripathy S."/>
        </authorList>
    </citation>
    <scope>NUCLEOTIDE SEQUENCE [LARGE SCALE GENOMIC DNA]</scope>
    <source>
        <strain evidence="10 11">BDU141951</strain>
    </source>
</reference>
<dbReference type="GO" id="GO:0009252">
    <property type="term" value="P:peptidoglycan biosynthetic process"/>
    <property type="evidence" value="ECO:0007669"/>
    <property type="project" value="UniProtKB-UniRule"/>
</dbReference>
<keyword evidence="7" id="KW-1003">Cell membrane</keyword>
<evidence type="ECO:0000256" key="7">
    <source>
        <dbReference type="HAMAP-Rule" id="MF_00038"/>
    </source>
</evidence>
<dbReference type="RefSeq" id="WP_166279815.1">
    <property type="nucleotide sequence ID" value="NZ_JTHE03000022.1"/>
</dbReference>
<evidence type="ECO:0000256" key="2">
    <source>
        <dbReference type="ARBA" id="ARBA00005583"/>
    </source>
</evidence>
<protein>
    <recommendedName>
        <fullName evidence="7 8">Phospho-N-acetylmuramoyl-pentapeptide-transferase</fullName>
        <ecNumber evidence="7 8">2.7.8.13</ecNumber>
    </recommendedName>
    <alternativeName>
        <fullName evidence="7">UDP-MurNAc-pentapeptide phosphotransferase</fullName>
    </alternativeName>
</protein>
<keyword evidence="7 9" id="KW-0479">Metal-binding</keyword>
<dbReference type="GO" id="GO:0071555">
    <property type="term" value="P:cell wall organization"/>
    <property type="evidence" value="ECO:0007669"/>
    <property type="project" value="UniProtKB-KW"/>
</dbReference>
<feature type="transmembrane region" description="Helical" evidence="7">
    <location>
        <begin position="290"/>
        <end position="313"/>
    </location>
</feature>
<dbReference type="GO" id="GO:0008360">
    <property type="term" value="P:regulation of cell shape"/>
    <property type="evidence" value="ECO:0007669"/>
    <property type="project" value="UniProtKB-KW"/>
</dbReference>
<dbReference type="InterPro" id="IPR018480">
    <property type="entry name" value="PNAcMuramoyl-5peptid_Trfase_CS"/>
</dbReference>
<comment type="cofactor">
    <cofactor evidence="7 9">
        <name>Mg(2+)</name>
        <dbReference type="ChEBI" id="CHEBI:18420"/>
    </cofactor>
</comment>
<dbReference type="PANTHER" id="PTHR22926:SF5">
    <property type="entry name" value="PHOSPHO-N-ACETYLMURAMOYL-PENTAPEPTIDE-TRANSFERASE HOMOLOG"/>
    <property type="match status" value="1"/>
</dbReference>
<evidence type="ECO:0000256" key="3">
    <source>
        <dbReference type="ARBA" id="ARBA00022679"/>
    </source>
</evidence>
<dbReference type="GO" id="GO:0046872">
    <property type="term" value="F:metal ion binding"/>
    <property type="evidence" value="ECO:0007669"/>
    <property type="project" value="UniProtKB-KW"/>
</dbReference>
<dbReference type="GO" id="GO:0008963">
    <property type="term" value="F:phospho-N-acetylmuramoyl-pentapeptide-transferase activity"/>
    <property type="evidence" value="ECO:0007669"/>
    <property type="project" value="UniProtKB-UniRule"/>
</dbReference>
<dbReference type="EC" id="2.7.8.13" evidence="7 8"/>
<comment type="pathway">
    <text evidence="7">Cell wall biogenesis; peptidoglycan biosynthesis.</text>
</comment>
<dbReference type="Pfam" id="PF00953">
    <property type="entry name" value="Glycos_transf_4"/>
    <property type="match status" value="1"/>
</dbReference>
<feature type="transmembrane region" description="Helical" evidence="7">
    <location>
        <begin position="154"/>
        <end position="172"/>
    </location>
</feature>
<feature type="binding site" evidence="9">
    <location>
        <position position="269"/>
    </location>
    <ligand>
        <name>Mg(2+)</name>
        <dbReference type="ChEBI" id="CHEBI:18420"/>
    </ligand>
</feature>
<feature type="binding site" evidence="9">
    <location>
        <position position="210"/>
    </location>
    <ligand>
        <name>Mg(2+)</name>
        <dbReference type="ChEBI" id="CHEBI:18420"/>
    </ligand>
</feature>
<feature type="transmembrane region" description="Helical" evidence="7">
    <location>
        <begin position="94"/>
        <end position="114"/>
    </location>
</feature>
<dbReference type="PANTHER" id="PTHR22926">
    <property type="entry name" value="PHOSPHO-N-ACETYLMURAMOYL-PENTAPEPTIDE-TRANSFERASE"/>
    <property type="match status" value="1"/>
</dbReference>
<keyword evidence="6 7" id="KW-0472">Membrane</keyword>
<comment type="similarity">
    <text evidence="2 7">Belongs to the glycosyltransferase 4 family. MraY subfamily.</text>
</comment>
<feature type="transmembrane region" description="Helical" evidence="7">
    <location>
        <begin position="184"/>
        <end position="204"/>
    </location>
</feature>
<evidence type="ECO:0000256" key="4">
    <source>
        <dbReference type="ARBA" id="ARBA00022692"/>
    </source>
</evidence>
<comment type="function">
    <text evidence="7">Catalyzes the initial step of the lipid cycle reactions in the biosynthesis of the cell wall peptidoglycan: transfers peptidoglycan precursor phospho-MurNAc-pentapeptide from UDP-MurNAc-pentapeptide onto the lipid carrier undecaprenyl phosphate, yielding undecaprenyl-pyrophosphoryl-MurNAc-pentapeptide, known as lipid I.</text>
</comment>
<dbReference type="Pfam" id="PF10555">
    <property type="entry name" value="MraY_sig1"/>
    <property type="match status" value="1"/>
</dbReference>
<evidence type="ECO:0000256" key="1">
    <source>
        <dbReference type="ARBA" id="ARBA00004141"/>
    </source>
</evidence>
<dbReference type="InterPro" id="IPR000715">
    <property type="entry name" value="Glycosyl_transferase_4"/>
</dbReference>
<evidence type="ECO:0000256" key="8">
    <source>
        <dbReference type="NCBIfam" id="TIGR00445"/>
    </source>
</evidence>
<keyword evidence="7" id="KW-0573">Peptidoglycan synthesis</keyword>
<keyword evidence="7" id="KW-0131">Cell cycle</keyword>
<keyword evidence="11" id="KW-1185">Reference proteome</keyword>
<keyword evidence="3 7" id="KW-0808">Transferase</keyword>
<evidence type="ECO:0000256" key="9">
    <source>
        <dbReference type="PIRSR" id="PIRSR600715-1"/>
    </source>
</evidence>
<evidence type="ECO:0000256" key="5">
    <source>
        <dbReference type="ARBA" id="ARBA00022989"/>
    </source>
</evidence>
<dbReference type="EMBL" id="JTHE03000022">
    <property type="protein sequence ID" value="MCM1981797.1"/>
    <property type="molecule type" value="Genomic_DNA"/>
</dbReference>
<keyword evidence="4 7" id="KW-0812">Transmembrane</keyword>
<evidence type="ECO:0000313" key="10">
    <source>
        <dbReference type="EMBL" id="MCM1981797.1"/>
    </source>
</evidence>
<feature type="transmembrane region" description="Helical" evidence="7">
    <location>
        <begin position="216"/>
        <end position="235"/>
    </location>
</feature>
<feature type="transmembrane region" description="Helical" evidence="7">
    <location>
        <begin position="15"/>
        <end position="38"/>
    </location>
</feature>
<accession>A0ABD4SZ95</accession>
<feature type="transmembrane region" description="Helical" evidence="7">
    <location>
        <begin position="265"/>
        <end position="284"/>
    </location>
</feature>
<dbReference type="CDD" id="cd06852">
    <property type="entry name" value="GT_MraY"/>
    <property type="match status" value="1"/>
</dbReference>
<dbReference type="Proteomes" id="UP000031561">
    <property type="component" value="Unassembled WGS sequence"/>
</dbReference>
<organism evidence="10 11">
    <name type="scientific">Lyngbya confervoides BDU141951</name>
    <dbReference type="NCBI Taxonomy" id="1574623"/>
    <lineage>
        <taxon>Bacteria</taxon>
        <taxon>Bacillati</taxon>
        <taxon>Cyanobacteriota</taxon>
        <taxon>Cyanophyceae</taxon>
        <taxon>Oscillatoriophycideae</taxon>
        <taxon>Oscillatoriales</taxon>
        <taxon>Microcoleaceae</taxon>
        <taxon>Lyngbya</taxon>
    </lineage>
</organism>